<keyword evidence="1 2" id="KW-0732">Signal</keyword>
<dbReference type="NCBIfam" id="TIGR00787">
    <property type="entry name" value="dctP"/>
    <property type="match status" value="1"/>
</dbReference>
<dbReference type="PANTHER" id="PTHR33376">
    <property type="match status" value="1"/>
</dbReference>
<dbReference type="Pfam" id="PF03480">
    <property type="entry name" value="DctP"/>
    <property type="match status" value="1"/>
</dbReference>
<dbReference type="InterPro" id="IPR018389">
    <property type="entry name" value="DctP_fam"/>
</dbReference>
<evidence type="ECO:0000313" key="3">
    <source>
        <dbReference type="EMBL" id="SQI43131.1"/>
    </source>
</evidence>
<evidence type="ECO:0000256" key="1">
    <source>
        <dbReference type="ARBA" id="ARBA00022729"/>
    </source>
</evidence>
<organism evidence="3 4">
    <name type="scientific">Leminorella richardii</name>
    <dbReference type="NCBI Taxonomy" id="158841"/>
    <lineage>
        <taxon>Bacteria</taxon>
        <taxon>Pseudomonadati</taxon>
        <taxon>Pseudomonadota</taxon>
        <taxon>Gammaproteobacteria</taxon>
        <taxon>Enterobacterales</taxon>
        <taxon>Budviciaceae</taxon>
        <taxon>Leminorella</taxon>
    </lineage>
</organism>
<dbReference type="NCBIfam" id="NF037995">
    <property type="entry name" value="TRAP_S1"/>
    <property type="match status" value="1"/>
</dbReference>
<dbReference type="Proteomes" id="UP000249005">
    <property type="component" value="Chromosome 1"/>
</dbReference>
<proteinExistence type="predicted"/>
<dbReference type="KEGG" id="lri:NCTC12151_02868"/>
<protein>
    <submittedName>
        <fullName evidence="3">Neu5Ac-binding protein</fullName>
    </submittedName>
</protein>
<dbReference type="InterPro" id="IPR004682">
    <property type="entry name" value="TRAP_DctP"/>
</dbReference>
<feature type="chain" id="PRO_5016115381" evidence="2">
    <location>
        <begin position="36"/>
        <end position="339"/>
    </location>
</feature>
<dbReference type="CDD" id="cd13669">
    <property type="entry name" value="PBP2_TRAP_TM0322_like"/>
    <property type="match status" value="1"/>
</dbReference>
<dbReference type="InterPro" id="IPR038404">
    <property type="entry name" value="TRAP_DctP_sf"/>
</dbReference>
<gene>
    <name evidence="3" type="primary">siaP</name>
    <name evidence="3" type="ORF">NCTC12151_02868</name>
</gene>
<dbReference type="PIRSF" id="PIRSF006470">
    <property type="entry name" value="DctB"/>
    <property type="match status" value="1"/>
</dbReference>
<dbReference type="Gene3D" id="3.40.190.170">
    <property type="entry name" value="Bacterial extracellular solute-binding protein, family 7"/>
    <property type="match status" value="1"/>
</dbReference>
<feature type="signal peptide" evidence="2">
    <location>
        <begin position="1"/>
        <end position="35"/>
    </location>
</feature>
<dbReference type="EMBL" id="LS483470">
    <property type="protein sequence ID" value="SQI43131.1"/>
    <property type="molecule type" value="Genomic_DNA"/>
</dbReference>
<accession>A0A2X4UWE5</accession>
<keyword evidence="4" id="KW-1185">Reference proteome</keyword>
<dbReference type="AlphaFoldDB" id="A0A2X4UWE5"/>
<dbReference type="GO" id="GO:0055085">
    <property type="term" value="P:transmembrane transport"/>
    <property type="evidence" value="ECO:0007669"/>
    <property type="project" value="InterPro"/>
</dbReference>
<reference evidence="3 4" key="1">
    <citation type="submission" date="2018-06" db="EMBL/GenBank/DDBJ databases">
        <authorList>
            <consortium name="Pathogen Informatics"/>
            <person name="Doyle S."/>
        </authorList>
    </citation>
    <scope>NUCLEOTIDE SEQUENCE [LARGE SCALE GENOMIC DNA]</scope>
    <source>
        <strain evidence="3 4">NCTC12151</strain>
    </source>
</reference>
<dbReference type="GO" id="GO:0030288">
    <property type="term" value="C:outer membrane-bounded periplasmic space"/>
    <property type="evidence" value="ECO:0007669"/>
    <property type="project" value="InterPro"/>
</dbReference>
<evidence type="ECO:0000256" key="2">
    <source>
        <dbReference type="SAM" id="SignalP"/>
    </source>
</evidence>
<name>A0A2X4UWE5_9GAMM</name>
<dbReference type="PANTHER" id="PTHR33376:SF3">
    <property type="entry name" value="C4-DICARBOXYLATE-BINDING PROTEIN"/>
    <property type="match status" value="1"/>
</dbReference>
<dbReference type="OrthoDB" id="8690069at2"/>
<evidence type="ECO:0000313" key="4">
    <source>
        <dbReference type="Proteomes" id="UP000249005"/>
    </source>
</evidence>
<sequence>MKMFSIKDNNKGKKLLAMALGATLAIASFSGSALAAAKYTLKVAYENNPGEPFDLAIREWARLFNEKTNGQGELVPYPSSQLGSKKDVIEQMKLGSPVITLADGAFFSDYVPDFGIMFGPYLGNSYQDIYKLNASDWYKDLENKLDAKGLHIITKDWLYGTRHMLTNKMVKTPEDLKGMKIRVPNNRIQIEGVKAMGATPTPLPLAEVYTALNLKVIDGAENPIPVLYGQKHYEVAKYLILTGHVENVTNLVMGNKTFKKLPDDIQSALVASGDEAGQFLTNLVLKQEQETIEKMKKEGVTVVEVDRSLFKNAVQPFYGKFPEWTPGLYEKTQEIINKQ</sequence>
<dbReference type="RefSeq" id="WP_111741244.1">
    <property type="nucleotide sequence ID" value="NZ_LR698987.1"/>
</dbReference>